<feature type="signal peptide" evidence="2">
    <location>
        <begin position="1"/>
        <end position="24"/>
    </location>
</feature>
<dbReference type="eggNOG" id="ENOG5031UMS">
    <property type="taxonomic scope" value="Bacteria"/>
</dbReference>
<evidence type="ECO:0008006" key="5">
    <source>
        <dbReference type="Google" id="ProtNLM"/>
    </source>
</evidence>
<dbReference type="STRING" id="392500.Swoo_0738"/>
<proteinExistence type="predicted"/>
<dbReference type="SUPFAM" id="SSF52058">
    <property type="entry name" value="L domain-like"/>
    <property type="match status" value="1"/>
</dbReference>
<dbReference type="RefSeq" id="WP_012323380.1">
    <property type="nucleotide sequence ID" value="NC_010506.1"/>
</dbReference>
<dbReference type="AlphaFoldDB" id="B1KE47"/>
<evidence type="ECO:0000256" key="1">
    <source>
        <dbReference type="SAM" id="Coils"/>
    </source>
</evidence>
<dbReference type="KEGG" id="swd:Swoo_0738"/>
<feature type="chain" id="PRO_5002764324" description="Leucine-rich repeat domain-containing protein" evidence="2">
    <location>
        <begin position="25"/>
        <end position="500"/>
    </location>
</feature>
<name>B1KE47_SHEWM</name>
<evidence type="ECO:0000313" key="3">
    <source>
        <dbReference type="EMBL" id="ACA85033.1"/>
    </source>
</evidence>
<keyword evidence="2" id="KW-0732">Signal</keyword>
<feature type="coiled-coil region" evidence="1">
    <location>
        <begin position="25"/>
        <end position="84"/>
    </location>
</feature>
<dbReference type="HOGENOM" id="CLU_545004_0_0_6"/>
<gene>
    <name evidence="3" type="ordered locus">Swoo_0738</name>
</gene>
<accession>B1KE47</accession>
<protein>
    <recommendedName>
        <fullName evidence="5">Leucine-rich repeat domain-containing protein</fullName>
    </recommendedName>
</protein>
<dbReference type="EMBL" id="CP000961">
    <property type="protein sequence ID" value="ACA85033.1"/>
    <property type="molecule type" value="Genomic_DNA"/>
</dbReference>
<dbReference type="Gene3D" id="3.80.10.10">
    <property type="entry name" value="Ribonuclease Inhibitor"/>
    <property type="match status" value="1"/>
</dbReference>
<reference evidence="3 4" key="1">
    <citation type="submission" date="2008-02" db="EMBL/GenBank/DDBJ databases">
        <title>Complete sequence of Shewanella woodyi ATCC 51908.</title>
        <authorList>
            <consortium name="US DOE Joint Genome Institute"/>
            <person name="Copeland A."/>
            <person name="Lucas S."/>
            <person name="Lapidus A."/>
            <person name="Glavina del Rio T."/>
            <person name="Dalin E."/>
            <person name="Tice H."/>
            <person name="Bruce D."/>
            <person name="Goodwin L."/>
            <person name="Pitluck S."/>
            <person name="Sims D."/>
            <person name="Brettin T."/>
            <person name="Detter J.C."/>
            <person name="Han C."/>
            <person name="Kuske C.R."/>
            <person name="Schmutz J."/>
            <person name="Larimer F."/>
            <person name="Land M."/>
            <person name="Hauser L."/>
            <person name="Kyrpides N."/>
            <person name="Lykidis A."/>
            <person name="Zhao J.-S."/>
            <person name="Richardson P."/>
        </authorList>
    </citation>
    <scope>NUCLEOTIDE SEQUENCE [LARGE SCALE GENOMIC DNA]</scope>
    <source>
        <strain evidence="4">ATCC 51908 / MS32</strain>
    </source>
</reference>
<dbReference type="Proteomes" id="UP000002168">
    <property type="component" value="Chromosome"/>
</dbReference>
<evidence type="ECO:0000313" key="4">
    <source>
        <dbReference type="Proteomes" id="UP000002168"/>
    </source>
</evidence>
<sequence length="500" mass="56074" precursor="true">MKTSLSLPLLLSYLLLFIHLSAYANTQHTAQLNETQSAIESFQNDTQEILTQARKLNRQHGGHLERLNQMLAETKSAIAVLQSDLIKQLEQDATQMLQLTEAYLSYYRTFVYSISQDSSCYQPEQIDTFELTLIELQHYVDNIQTLASTPDEESAFAALMEINVEQTRVAMTVNLFEMFKLCYITEAVAPLSEQFNTLETQLTELAIQHGATPNNEIDDEFFVDDNLIQTELKHQSEIISTYEFMAGEMVNVNQLTYLHFDKLSQLSHLTLSNGLKIDQALNLQLPPNVAGNNEQLYSASITGRVETLDDIAQLNITIKRNPVLSIAKIQFSDKNIAACIEQSAQISQFTQAHQMELLSCELPRETSTKLNDLINFKQLTMISLKGGTIESLAPLAKLDSLETLYLSDIKLKEFGDLSSFSGSINLNQIDTQDWSKLAQTRANPLSINKPENCSELTPLFSHSNVAVLYKDMSSTEQVNAMEQVDSGAKTVMVITDCAKP</sequence>
<keyword evidence="4" id="KW-1185">Reference proteome</keyword>
<organism evidence="3 4">
    <name type="scientific">Shewanella woodyi (strain ATCC 51908 / MS32)</name>
    <dbReference type="NCBI Taxonomy" id="392500"/>
    <lineage>
        <taxon>Bacteria</taxon>
        <taxon>Pseudomonadati</taxon>
        <taxon>Pseudomonadota</taxon>
        <taxon>Gammaproteobacteria</taxon>
        <taxon>Alteromonadales</taxon>
        <taxon>Shewanellaceae</taxon>
        <taxon>Shewanella</taxon>
    </lineage>
</organism>
<keyword evidence="1" id="KW-0175">Coiled coil</keyword>
<evidence type="ECO:0000256" key="2">
    <source>
        <dbReference type="SAM" id="SignalP"/>
    </source>
</evidence>
<dbReference type="InterPro" id="IPR032675">
    <property type="entry name" value="LRR_dom_sf"/>
</dbReference>